<dbReference type="EMBL" id="DMUP01000201">
    <property type="protein sequence ID" value="HAR56809.1"/>
    <property type="molecule type" value="Genomic_DNA"/>
</dbReference>
<feature type="transmembrane region" description="Helical" evidence="1">
    <location>
        <begin position="12"/>
        <end position="34"/>
    </location>
</feature>
<keyword evidence="1" id="KW-0472">Membrane</keyword>
<keyword evidence="1" id="KW-1133">Transmembrane helix</keyword>
<protein>
    <recommendedName>
        <fullName evidence="4">GGDEF domain-containing protein</fullName>
    </recommendedName>
</protein>
<dbReference type="Proteomes" id="UP000262878">
    <property type="component" value="Unassembled WGS sequence"/>
</dbReference>
<proteinExistence type="predicted"/>
<dbReference type="AlphaFoldDB" id="A0A348WQJ7"/>
<keyword evidence="1" id="KW-0812">Transmembrane</keyword>
<reference evidence="2 3" key="1">
    <citation type="journal article" date="2018" name="Nat. Biotechnol.">
        <title>A standardized bacterial taxonomy based on genome phylogeny substantially revises the tree of life.</title>
        <authorList>
            <person name="Parks D.H."/>
            <person name="Chuvochina M."/>
            <person name="Waite D.W."/>
            <person name="Rinke C."/>
            <person name="Skarshewski A."/>
            <person name="Chaumeil P.A."/>
            <person name="Hugenholtz P."/>
        </authorList>
    </citation>
    <scope>NUCLEOTIDE SEQUENCE [LARGE SCALE GENOMIC DNA]</scope>
    <source>
        <strain evidence="2">UBA9360</strain>
    </source>
</reference>
<evidence type="ECO:0008006" key="4">
    <source>
        <dbReference type="Google" id="ProtNLM"/>
    </source>
</evidence>
<evidence type="ECO:0000256" key="1">
    <source>
        <dbReference type="SAM" id="Phobius"/>
    </source>
</evidence>
<comment type="caution">
    <text evidence="2">The sequence shown here is derived from an EMBL/GenBank/DDBJ whole genome shotgun (WGS) entry which is preliminary data.</text>
</comment>
<gene>
    <name evidence="2" type="ORF">DCR58_08500</name>
</gene>
<feature type="transmembrane region" description="Helical" evidence="1">
    <location>
        <begin position="184"/>
        <end position="202"/>
    </location>
</feature>
<name>A0A348WQJ7_9GAMM</name>
<evidence type="ECO:0000313" key="3">
    <source>
        <dbReference type="Proteomes" id="UP000262878"/>
    </source>
</evidence>
<organism evidence="2 3">
    <name type="scientific">Idiomarina baltica</name>
    <dbReference type="NCBI Taxonomy" id="190892"/>
    <lineage>
        <taxon>Bacteria</taxon>
        <taxon>Pseudomonadati</taxon>
        <taxon>Pseudomonadota</taxon>
        <taxon>Gammaproteobacteria</taxon>
        <taxon>Alteromonadales</taxon>
        <taxon>Idiomarinaceae</taxon>
        <taxon>Idiomarina</taxon>
    </lineage>
</organism>
<accession>A0A348WQJ7</accession>
<dbReference type="Gene3D" id="6.10.340.10">
    <property type="match status" value="1"/>
</dbReference>
<feature type="non-terminal residue" evidence="2">
    <location>
        <position position="242"/>
    </location>
</feature>
<sequence length="242" mass="28013">MTSMSIKFFQRLSTQISLLVGFVGVAMFVSLATFTITEQTTENRHVVEQEVLTTARMMQATFDRVVRYERTDLLHEILSQLQDQPNVLAAFIYNREGRIEYAADHHWLDKPLYQALNITPQTWHELNANSDITLHHVEDQGRLIVYVPLTVSSDFPEFRPFSLMIAFEQKHTFWSVAQSRITTLTIQLIIVLLLVALLHRYLNYRISKRLGHMQTGVQAMRDEQQRVAIDVRGKDDIAALAR</sequence>
<evidence type="ECO:0000313" key="2">
    <source>
        <dbReference type="EMBL" id="HAR56809.1"/>
    </source>
</evidence>